<dbReference type="AlphaFoldDB" id="A0AAE3H6L0"/>
<evidence type="ECO:0000313" key="2">
    <source>
        <dbReference type="EMBL" id="MCP9766234.1"/>
    </source>
</evidence>
<dbReference type="GO" id="GO:0005737">
    <property type="term" value="C:cytoplasm"/>
    <property type="evidence" value="ECO:0007669"/>
    <property type="project" value="TreeGrafter"/>
</dbReference>
<dbReference type="Proteomes" id="UP001204144">
    <property type="component" value="Unassembled WGS sequence"/>
</dbReference>
<dbReference type="InterPro" id="IPR036188">
    <property type="entry name" value="FAD/NAD-bd_sf"/>
</dbReference>
<dbReference type="Gene3D" id="3.30.9.10">
    <property type="entry name" value="D-Amino Acid Oxidase, subunit A, domain 2"/>
    <property type="match status" value="1"/>
</dbReference>
<dbReference type="Gene3D" id="3.50.50.60">
    <property type="entry name" value="FAD/NAD(P)-binding domain"/>
    <property type="match status" value="1"/>
</dbReference>
<evidence type="ECO:0000313" key="3">
    <source>
        <dbReference type="Proteomes" id="UP001204144"/>
    </source>
</evidence>
<comment type="caution">
    <text evidence="2">The sequence shown here is derived from an EMBL/GenBank/DDBJ whole genome shotgun (WGS) entry which is preliminary data.</text>
</comment>
<dbReference type="PANTHER" id="PTHR13847">
    <property type="entry name" value="SARCOSINE DEHYDROGENASE-RELATED"/>
    <property type="match status" value="1"/>
</dbReference>
<dbReference type="SUPFAM" id="SSF51905">
    <property type="entry name" value="FAD/NAD(P)-binding domain"/>
    <property type="match status" value="1"/>
</dbReference>
<sequence length="356" mass="40842">MEGLKKYDFIIVGNGLAGSLLANELLNKGQNILVFGDPTMKSSSMVAGGMVNPVTGKYLAKTWLIDELFGLLFDYYRGLEREFKASFFHQTGLFRPFANQESKVNFLNQIEKHQLQDYLEVQDNPTDYSPYFSVNLGGMYTQKAGWLDVPAMLAKIKEKLLEKESFVESKFVHEDLMLDNSGFRYNDIFAEKIIFCEGFYATQNPYFHWLPFNPVKGESVLAKVNNYKIKSIVNQGKWIMPLGNDKIRIGATYSWHELDFEATERGRDELVTNARKILNIEFEILAQQAGVRPSTKDRRPIVGEHPHHKNMFVFNGLGTKGVSLAPYFVKQLLDFIFIQKDINPEANIERHYALYS</sequence>
<name>A0AAE3H6L0_9BACT</name>
<dbReference type="Pfam" id="PF01266">
    <property type="entry name" value="DAO"/>
    <property type="match status" value="1"/>
</dbReference>
<dbReference type="RefSeq" id="WP_255039938.1">
    <property type="nucleotide sequence ID" value="NZ_RJUF01000198.1"/>
</dbReference>
<organism evidence="2 3">
    <name type="scientific">Lacihabitans soyangensis</name>
    <dbReference type="NCBI Taxonomy" id="869394"/>
    <lineage>
        <taxon>Bacteria</taxon>
        <taxon>Pseudomonadati</taxon>
        <taxon>Bacteroidota</taxon>
        <taxon>Cytophagia</taxon>
        <taxon>Cytophagales</taxon>
        <taxon>Leadbetterellaceae</taxon>
        <taxon>Lacihabitans</taxon>
    </lineage>
</organism>
<dbReference type="EMBL" id="RJUF01000198">
    <property type="protein sequence ID" value="MCP9766234.1"/>
    <property type="molecule type" value="Genomic_DNA"/>
</dbReference>
<dbReference type="InterPro" id="IPR006076">
    <property type="entry name" value="FAD-dep_OxRdtase"/>
</dbReference>
<feature type="domain" description="FAD dependent oxidoreductase" evidence="1">
    <location>
        <begin position="8"/>
        <end position="327"/>
    </location>
</feature>
<reference evidence="2 3" key="1">
    <citation type="submission" date="2018-11" db="EMBL/GenBank/DDBJ databases">
        <title>Novel bacteria species description.</title>
        <authorList>
            <person name="Han J.-H."/>
        </authorList>
    </citation>
    <scope>NUCLEOTIDE SEQUENCE [LARGE SCALE GENOMIC DNA]</scope>
    <source>
        <strain evidence="2 3">KCTC23259</strain>
    </source>
</reference>
<accession>A0AAE3H6L0</accession>
<keyword evidence="3" id="KW-1185">Reference proteome</keyword>
<gene>
    <name evidence="2" type="ORF">EGI31_25125</name>
</gene>
<proteinExistence type="predicted"/>
<protein>
    <submittedName>
        <fullName evidence="2">FAD-binding oxidoreductase</fullName>
    </submittedName>
</protein>
<evidence type="ECO:0000259" key="1">
    <source>
        <dbReference type="Pfam" id="PF01266"/>
    </source>
</evidence>